<dbReference type="GO" id="GO:0016705">
    <property type="term" value="F:oxidoreductase activity, acting on paired donors, with incorporation or reduction of molecular oxygen"/>
    <property type="evidence" value="ECO:0007669"/>
    <property type="project" value="InterPro"/>
</dbReference>
<dbReference type="InterPro" id="IPR017972">
    <property type="entry name" value="Cyt_P450_CS"/>
</dbReference>
<evidence type="ECO:0000256" key="8">
    <source>
        <dbReference type="RuleBase" id="RU000461"/>
    </source>
</evidence>
<reference evidence="9" key="1">
    <citation type="submission" date="2021-06" db="EMBL/GenBank/DDBJ databases">
        <authorList>
            <person name="Kallberg Y."/>
            <person name="Tangrot J."/>
            <person name="Rosling A."/>
        </authorList>
    </citation>
    <scope>NUCLEOTIDE SEQUENCE</scope>
    <source>
        <strain evidence="9">CL551</strain>
    </source>
</reference>
<dbReference type="InterPro" id="IPR002401">
    <property type="entry name" value="Cyt_P450_E_grp-I"/>
</dbReference>
<dbReference type="PRINTS" id="PR00385">
    <property type="entry name" value="P450"/>
</dbReference>
<name>A0A9N9A8S5_9GLOM</name>
<comment type="cofactor">
    <cofactor evidence="7">
        <name>heme</name>
        <dbReference type="ChEBI" id="CHEBI:30413"/>
    </cofactor>
</comment>
<dbReference type="PRINTS" id="PR00463">
    <property type="entry name" value="EP450I"/>
</dbReference>
<evidence type="ECO:0000256" key="7">
    <source>
        <dbReference type="PIRSR" id="PIRSR602401-1"/>
    </source>
</evidence>
<accession>A0A9N9A8S5</accession>
<dbReference type="EMBL" id="CAJVPV010002256">
    <property type="protein sequence ID" value="CAG8522096.1"/>
    <property type="molecule type" value="Genomic_DNA"/>
</dbReference>
<dbReference type="GO" id="GO:0004497">
    <property type="term" value="F:monooxygenase activity"/>
    <property type="evidence" value="ECO:0007669"/>
    <property type="project" value="UniProtKB-KW"/>
</dbReference>
<dbReference type="InterPro" id="IPR036396">
    <property type="entry name" value="Cyt_P450_sf"/>
</dbReference>
<evidence type="ECO:0000313" key="9">
    <source>
        <dbReference type="EMBL" id="CAG8522096.1"/>
    </source>
</evidence>
<dbReference type="Proteomes" id="UP000789342">
    <property type="component" value="Unassembled WGS sequence"/>
</dbReference>
<dbReference type="AlphaFoldDB" id="A0A9N9A8S5"/>
<sequence>DMKYAMFPMLERIPGFRRSHLTKHIDFINSVILSIIDKRKKKQANNDSVLTKNLTELESTDLENKDLLHYLLKAETDETNLKKALTTEELLNDLKVFLIAGHDSTASALSATLYYLGKNPDCQQKAREEVIKIMGDEKRDIIPTLNQIKEMKYINMVINETLRIHPPAPGLNARVTQKETSLGEYVLPKGQVVIPNLYALHHSKKLWGDEPYRFQPERFADSEGNTLQSYKFTPFGGGVRICIGMNFSLAEQRVFLAMLVRKYRWTIPKETIHKDKIEFRRIYTLPLKEGID</sequence>
<feature type="non-terminal residue" evidence="9">
    <location>
        <position position="292"/>
    </location>
</feature>
<dbReference type="PANTHER" id="PTHR24291">
    <property type="entry name" value="CYTOCHROME P450 FAMILY 4"/>
    <property type="match status" value="1"/>
</dbReference>
<evidence type="ECO:0000256" key="1">
    <source>
        <dbReference type="ARBA" id="ARBA00010617"/>
    </source>
</evidence>
<keyword evidence="2 7" id="KW-0349">Heme</keyword>
<evidence type="ECO:0000256" key="5">
    <source>
        <dbReference type="ARBA" id="ARBA00023004"/>
    </source>
</evidence>
<comment type="caution">
    <text evidence="9">The sequence shown here is derived from an EMBL/GenBank/DDBJ whole genome shotgun (WGS) entry which is preliminary data.</text>
</comment>
<evidence type="ECO:0000313" key="10">
    <source>
        <dbReference type="Proteomes" id="UP000789342"/>
    </source>
</evidence>
<feature type="binding site" description="axial binding residue" evidence="7">
    <location>
        <position position="242"/>
    </location>
    <ligand>
        <name>heme</name>
        <dbReference type="ChEBI" id="CHEBI:30413"/>
    </ligand>
    <ligandPart>
        <name>Fe</name>
        <dbReference type="ChEBI" id="CHEBI:18248"/>
    </ligandPart>
</feature>
<dbReference type="PROSITE" id="PS00086">
    <property type="entry name" value="CYTOCHROME_P450"/>
    <property type="match status" value="1"/>
</dbReference>
<dbReference type="InterPro" id="IPR050196">
    <property type="entry name" value="Cytochrome_P450_Monoox"/>
</dbReference>
<evidence type="ECO:0000256" key="2">
    <source>
        <dbReference type="ARBA" id="ARBA00022617"/>
    </source>
</evidence>
<dbReference type="SUPFAM" id="SSF48264">
    <property type="entry name" value="Cytochrome P450"/>
    <property type="match status" value="1"/>
</dbReference>
<dbReference type="PANTHER" id="PTHR24291:SF50">
    <property type="entry name" value="BIFUNCTIONAL ALBAFLAVENONE MONOOXYGENASE_TERPENE SYNTHASE"/>
    <property type="match status" value="1"/>
</dbReference>
<gene>
    <name evidence="9" type="ORF">AMORRO_LOCUS4258</name>
</gene>
<dbReference type="Pfam" id="PF00067">
    <property type="entry name" value="p450"/>
    <property type="match status" value="1"/>
</dbReference>
<proteinExistence type="inferred from homology"/>
<keyword evidence="4 8" id="KW-0560">Oxidoreductase</keyword>
<keyword evidence="3 7" id="KW-0479">Metal-binding</keyword>
<protein>
    <submittedName>
        <fullName evidence="9">18854_t:CDS:1</fullName>
    </submittedName>
</protein>
<dbReference type="GO" id="GO:0020037">
    <property type="term" value="F:heme binding"/>
    <property type="evidence" value="ECO:0007669"/>
    <property type="project" value="InterPro"/>
</dbReference>
<evidence type="ECO:0000256" key="3">
    <source>
        <dbReference type="ARBA" id="ARBA00022723"/>
    </source>
</evidence>
<dbReference type="Gene3D" id="1.10.630.10">
    <property type="entry name" value="Cytochrome P450"/>
    <property type="match status" value="1"/>
</dbReference>
<organism evidence="9 10">
    <name type="scientific">Acaulospora morrowiae</name>
    <dbReference type="NCBI Taxonomy" id="94023"/>
    <lineage>
        <taxon>Eukaryota</taxon>
        <taxon>Fungi</taxon>
        <taxon>Fungi incertae sedis</taxon>
        <taxon>Mucoromycota</taxon>
        <taxon>Glomeromycotina</taxon>
        <taxon>Glomeromycetes</taxon>
        <taxon>Diversisporales</taxon>
        <taxon>Acaulosporaceae</taxon>
        <taxon>Acaulospora</taxon>
    </lineage>
</organism>
<keyword evidence="10" id="KW-1185">Reference proteome</keyword>
<evidence type="ECO:0000256" key="6">
    <source>
        <dbReference type="ARBA" id="ARBA00023033"/>
    </source>
</evidence>
<keyword evidence="5 7" id="KW-0408">Iron</keyword>
<dbReference type="GO" id="GO:0005506">
    <property type="term" value="F:iron ion binding"/>
    <property type="evidence" value="ECO:0007669"/>
    <property type="project" value="InterPro"/>
</dbReference>
<keyword evidence="6 8" id="KW-0503">Monooxygenase</keyword>
<comment type="similarity">
    <text evidence="1 8">Belongs to the cytochrome P450 family.</text>
</comment>
<dbReference type="OrthoDB" id="1470350at2759"/>
<dbReference type="InterPro" id="IPR001128">
    <property type="entry name" value="Cyt_P450"/>
</dbReference>
<evidence type="ECO:0000256" key="4">
    <source>
        <dbReference type="ARBA" id="ARBA00023002"/>
    </source>
</evidence>